<gene>
    <name evidence="1" type="ORF">CTRG_02465</name>
</gene>
<dbReference type="Gene3D" id="3.80.10.10">
    <property type="entry name" value="Ribonuclease Inhibitor"/>
    <property type="match status" value="1"/>
</dbReference>
<organism evidence="1 2">
    <name type="scientific">Candida tropicalis (strain ATCC MYA-3404 / T1)</name>
    <name type="common">Yeast</name>
    <dbReference type="NCBI Taxonomy" id="294747"/>
    <lineage>
        <taxon>Eukaryota</taxon>
        <taxon>Fungi</taxon>
        <taxon>Dikarya</taxon>
        <taxon>Ascomycota</taxon>
        <taxon>Saccharomycotina</taxon>
        <taxon>Pichiomycetes</taxon>
        <taxon>Debaryomycetaceae</taxon>
        <taxon>Candida/Lodderomyces clade</taxon>
        <taxon>Candida</taxon>
    </lineage>
</organism>
<keyword evidence="2" id="KW-1185">Reference proteome</keyword>
<dbReference type="InterPro" id="IPR050715">
    <property type="entry name" value="LRR-SigEffector_domain"/>
</dbReference>
<dbReference type="GeneID" id="8297583"/>
<name>C5M7U3_CANTT</name>
<dbReference type="VEuPathDB" id="FungiDB:CTRG_02465"/>
<sequence length="748" mass="86136">MPLGLLDLPFEIIIRILKLLPTETVKRLQDIPQLRQLALSVLYETVIIDVDETETLISNKYNAKPISGYFHTGNNRPWTISYNQFLQMNNDSRVSFVKHIIIKDPEALFHLREKFPSAPKDINITIDFSYLRDVTTDVDVNCIISKCIELEYNIVKIISYGTFNPTVLYIPGRTELPDARLMSNKEVLGIKKLVAFTNLTNLDLYYAIDMEDLHCIPKSVKHLSCSVMESPESESTRLNLPMGLVSLRISFEATDVNTSGYLGDISHLENLREVHSDFPSNLKLPKNLKSIEATIGGDLDQIINECPRLEVTKYNGFTYQKLHDLPSSLKVIEGAANFVEYCINRALEKKSDEHINKKQRKEDDIKVIRFPSMLERLKLEGWSENGGVTREALEAASLDFQLFSNSESVVLKNLTNLDLRGISWLKRICQFPRSLKRLKLCHVRGVNYHDLKNLSSLVQFSLTDKSQDYFDYELPSSLLQLELLDCHFRTIKIYADNLQFLVLHNNKLKRVNDSSLCIPESVQELDLKGNNIKRIESSFRFPKGLVSLSFMNESLTSFPKIPSSLKEFLFIENDLKNLNHEIKFPPDLEEIDIQGNTFQCDPDFSKFNFSACTVLRKLRFSHIRFMESSGTLNILLDKLPKSLISLELEDSQANIIGNFNHFPNLEELDLRDINKLIGTFNIIDGILEDVYLPDTIKEIWINEDTFSNDNFDRFVNILKHKLNSEFMIGLRVSSFERGFFNKCITYYK</sequence>
<dbReference type="Proteomes" id="UP000002037">
    <property type="component" value="Unassembled WGS sequence"/>
</dbReference>
<dbReference type="InterPro" id="IPR032675">
    <property type="entry name" value="LRR_dom_sf"/>
</dbReference>
<dbReference type="AlphaFoldDB" id="C5M7U3"/>
<evidence type="ECO:0000313" key="2">
    <source>
        <dbReference type="Proteomes" id="UP000002037"/>
    </source>
</evidence>
<evidence type="ECO:0000313" key="1">
    <source>
        <dbReference type="EMBL" id="EER33647.1"/>
    </source>
</evidence>
<dbReference type="RefSeq" id="XP_002548168.1">
    <property type="nucleotide sequence ID" value="XM_002548122.1"/>
</dbReference>
<dbReference type="eggNOG" id="ENOG502RAY5">
    <property type="taxonomic scope" value="Eukaryota"/>
</dbReference>
<dbReference type="EMBL" id="GG692397">
    <property type="protein sequence ID" value="EER33647.1"/>
    <property type="molecule type" value="Genomic_DNA"/>
</dbReference>
<accession>C5M7U3</accession>
<dbReference type="KEGG" id="ctp:CTRG_02465"/>
<dbReference type="HOGENOM" id="CLU_021918_0_0_1"/>
<protein>
    <recommendedName>
        <fullName evidence="3">F-box domain-containing protein</fullName>
    </recommendedName>
</protein>
<evidence type="ECO:0008006" key="3">
    <source>
        <dbReference type="Google" id="ProtNLM"/>
    </source>
</evidence>
<dbReference type="PANTHER" id="PTHR45752:SF187">
    <property type="entry name" value="LEUCINE-RICH REPEAT AND IQ DOMAIN-CONTAINING PROTEIN 4"/>
    <property type="match status" value="1"/>
</dbReference>
<dbReference type="PANTHER" id="PTHR45752">
    <property type="entry name" value="LEUCINE-RICH REPEAT-CONTAINING"/>
    <property type="match status" value="1"/>
</dbReference>
<dbReference type="OrthoDB" id="4019115at2759"/>
<dbReference type="SUPFAM" id="SSF52058">
    <property type="entry name" value="L domain-like"/>
    <property type="match status" value="1"/>
</dbReference>
<proteinExistence type="predicted"/>
<reference evidence="1 2" key="1">
    <citation type="journal article" date="2009" name="Nature">
        <title>Evolution of pathogenicity and sexual reproduction in eight Candida genomes.</title>
        <authorList>
            <person name="Butler G."/>
            <person name="Rasmussen M.D."/>
            <person name="Lin M.F."/>
            <person name="Santos M.A."/>
            <person name="Sakthikumar S."/>
            <person name="Munro C.A."/>
            <person name="Rheinbay E."/>
            <person name="Grabherr M."/>
            <person name="Forche A."/>
            <person name="Reedy J.L."/>
            <person name="Agrafioti I."/>
            <person name="Arnaud M.B."/>
            <person name="Bates S."/>
            <person name="Brown A.J."/>
            <person name="Brunke S."/>
            <person name="Costanzo M.C."/>
            <person name="Fitzpatrick D.A."/>
            <person name="de Groot P.W."/>
            <person name="Harris D."/>
            <person name="Hoyer L.L."/>
            <person name="Hube B."/>
            <person name="Klis F.M."/>
            <person name="Kodira C."/>
            <person name="Lennard N."/>
            <person name="Logue M.E."/>
            <person name="Martin R."/>
            <person name="Neiman A.M."/>
            <person name="Nikolaou E."/>
            <person name="Quail M.A."/>
            <person name="Quinn J."/>
            <person name="Santos M.C."/>
            <person name="Schmitzberger F.F."/>
            <person name="Sherlock G."/>
            <person name="Shah P."/>
            <person name="Silverstein K.A."/>
            <person name="Skrzypek M.S."/>
            <person name="Soll D."/>
            <person name="Staggs R."/>
            <person name="Stansfield I."/>
            <person name="Stumpf M.P."/>
            <person name="Sudbery P.E."/>
            <person name="Srikantha T."/>
            <person name="Zeng Q."/>
            <person name="Berman J."/>
            <person name="Berriman M."/>
            <person name="Heitman J."/>
            <person name="Gow N.A."/>
            <person name="Lorenz M.C."/>
            <person name="Birren B.W."/>
            <person name="Kellis M."/>
            <person name="Cuomo C.A."/>
        </authorList>
    </citation>
    <scope>NUCLEOTIDE SEQUENCE [LARGE SCALE GENOMIC DNA]</scope>
    <source>
        <strain evidence="2">ATCC MYA-3404 / T1</strain>
    </source>
</reference>